<reference evidence="1" key="1">
    <citation type="submission" date="2019-08" db="EMBL/GenBank/DDBJ databases">
        <authorList>
            <person name="Kucharzyk K."/>
            <person name="Murdoch R.W."/>
            <person name="Higgins S."/>
            <person name="Loffler F."/>
        </authorList>
    </citation>
    <scope>NUCLEOTIDE SEQUENCE</scope>
</reference>
<evidence type="ECO:0000313" key="1">
    <source>
        <dbReference type="EMBL" id="MPM82645.1"/>
    </source>
</evidence>
<name>A0A645D0L0_9ZZZZ</name>
<sequence length="163" mass="17726">MDAHIASLANDASAILDAASAYQATADIILEKVDTALQKLYENNVSPSADIIMTVTPRFYMLMKRAYASLDTNNSGIIKNGKVGMYGGITVKMSNNVATASAGAVDKIMVRTKRAIAFVNPMTHVEPYRPEKGFADAVKGFVLYKAKIIRPKEMIVMNVKYTA</sequence>
<comment type="caution">
    <text evidence="1">The sequence shown here is derived from an EMBL/GenBank/DDBJ whole genome shotgun (WGS) entry which is preliminary data.</text>
</comment>
<protein>
    <submittedName>
        <fullName evidence="1">Uncharacterized protein</fullName>
    </submittedName>
</protein>
<organism evidence="1">
    <name type="scientific">bioreactor metagenome</name>
    <dbReference type="NCBI Taxonomy" id="1076179"/>
    <lineage>
        <taxon>unclassified sequences</taxon>
        <taxon>metagenomes</taxon>
        <taxon>ecological metagenomes</taxon>
    </lineage>
</organism>
<dbReference type="EMBL" id="VSSQ01031669">
    <property type="protein sequence ID" value="MPM82645.1"/>
    <property type="molecule type" value="Genomic_DNA"/>
</dbReference>
<accession>A0A645D0L0</accession>
<dbReference type="AlphaFoldDB" id="A0A645D0L0"/>
<proteinExistence type="predicted"/>
<gene>
    <name evidence="1" type="ORF">SDC9_129707</name>
</gene>